<gene>
    <name evidence="2" type="ORF">GCU56_14315</name>
</gene>
<dbReference type="Pfam" id="PF13672">
    <property type="entry name" value="PP2C_2"/>
    <property type="match status" value="1"/>
</dbReference>
<feature type="domain" description="PPM-type phosphatase" evidence="1">
    <location>
        <begin position="7"/>
        <end position="237"/>
    </location>
</feature>
<evidence type="ECO:0000259" key="1">
    <source>
        <dbReference type="PROSITE" id="PS51746"/>
    </source>
</evidence>
<evidence type="ECO:0000313" key="3">
    <source>
        <dbReference type="Proteomes" id="UP000470246"/>
    </source>
</evidence>
<dbReference type="PROSITE" id="PS51746">
    <property type="entry name" value="PPM_2"/>
    <property type="match status" value="1"/>
</dbReference>
<evidence type="ECO:0000313" key="2">
    <source>
        <dbReference type="EMBL" id="NEK59042.1"/>
    </source>
</evidence>
<dbReference type="CDD" id="cd00143">
    <property type="entry name" value="PP2Cc"/>
    <property type="match status" value="1"/>
</dbReference>
<sequence length="253" mass="25745">MPPVELTWGAATALGQREDNQDRFLTQPPVFAVADGMGGHAGGAAAAEAVVGALASLTDGETTTVARIRVALQRADGEIRAFSGPATSGAGTTIAGVAVVDEGDGPQWAVFHVGDSRVYRWSDGRLQQLSTDHSVVQELIDAGYISDESAASHPQRHIITRALGVGASSEPDVLLLPITPGDRFLACSDGLTGEVADDRIAGLLSAGNDPGAVASALVAEAEAMGARDNATVTVVLVGRGPSQAEERSATATP</sequence>
<dbReference type="InterPro" id="IPR015655">
    <property type="entry name" value="PP2C"/>
</dbReference>
<dbReference type="InterPro" id="IPR036457">
    <property type="entry name" value="PPM-type-like_dom_sf"/>
</dbReference>
<dbReference type="InterPro" id="IPR001932">
    <property type="entry name" value="PPM-type_phosphatase-like_dom"/>
</dbReference>
<comment type="caution">
    <text evidence="2">The sequence shown here is derived from an EMBL/GenBank/DDBJ whole genome shotgun (WGS) entry which is preliminary data.</text>
</comment>
<dbReference type="PANTHER" id="PTHR47992">
    <property type="entry name" value="PROTEIN PHOSPHATASE"/>
    <property type="match status" value="1"/>
</dbReference>
<dbReference type="EMBL" id="JAAGWF010000015">
    <property type="protein sequence ID" value="NEK59042.1"/>
    <property type="molecule type" value="Genomic_DNA"/>
</dbReference>
<dbReference type="SMART" id="SM00332">
    <property type="entry name" value="PP2Cc"/>
    <property type="match status" value="1"/>
</dbReference>
<dbReference type="SMART" id="SM00331">
    <property type="entry name" value="PP2C_SIG"/>
    <property type="match status" value="1"/>
</dbReference>
<dbReference type="Proteomes" id="UP000470246">
    <property type="component" value="Unassembled WGS sequence"/>
</dbReference>
<dbReference type="AlphaFoldDB" id="A0A7K3W2M8"/>
<dbReference type="SUPFAM" id="SSF81606">
    <property type="entry name" value="PP2C-like"/>
    <property type="match status" value="1"/>
</dbReference>
<organism evidence="2 3">
    <name type="scientific">Geodermatophilus sabuli</name>
    <dbReference type="NCBI Taxonomy" id="1564158"/>
    <lineage>
        <taxon>Bacteria</taxon>
        <taxon>Bacillati</taxon>
        <taxon>Actinomycetota</taxon>
        <taxon>Actinomycetes</taxon>
        <taxon>Geodermatophilales</taxon>
        <taxon>Geodermatophilaceae</taxon>
        <taxon>Geodermatophilus</taxon>
    </lineage>
</organism>
<reference evidence="2 3" key="1">
    <citation type="submission" date="2020-02" db="EMBL/GenBank/DDBJ databases">
        <title>Geodermatophilus sabuli CPCC 205279 I12A-02694.</title>
        <authorList>
            <person name="Jiang Z."/>
        </authorList>
    </citation>
    <scope>NUCLEOTIDE SEQUENCE [LARGE SCALE GENOMIC DNA]</scope>
    <source>
        <strain evidence="2 3">I12A-02694</strain>
    </source>
</reference>
<dbReference type="GO" id="GO:0004722">
    <property type="term" value="F:protein serine/threonine phosphatase activity"/>
    <property type="evidence" value="ECO:0007669"/>
    <property type="project" value="InterPro"/>
</dbReference>
<accession>A0A7K3W2M8</accession>
<dbReference type="Gene3D" id="3.60.40.10">
    <property type="entry name" value="PPM-type phosphatase domain"/>
    <property type="match status" value="1"/>
</dbReference>
<name>A0A7K3W2M8_9ACTN</name>
<dbReference type="RefSeq" id="WP_163482406.1">
    <property type="nucleotide sequence ID" value="NZ_JAAGWF010000015.1"/>
</dbReference>
<protein>
    <submittedName>
        <fullName evidence="2">Serine/threonine-protein phosphatase</fullName>
    </submittedName>
</protein>
<proteinExistence type="predicted"/>
<keyword evidence="3" id="KW-1185">Reference proteome</keyword>